<organism evidence="1 2">
    <name type="scientific">Pseudoduganella armeniaca</name>
    <dbReference type="NCBI Taxonomy" id="2072590"/>
    <lineage>
        <taxon>Bacteria</taxon>
        <taxon>Pseudomonadati</taxon>
        <taxon>Pseudomonadota</taxon>
        <taxon>Betaproteobacteria</taxon>
        <taxon>Burkholderiales</taxon>
        <taxon>Oxalobacteraceae</taxon>
        <taxon>Telluria group</taxon>
        <taxon>Pseudoduganella</taxon>
    </lineage>
</organism>
<accession>A0A2R4CD81</accession>
<dbReference type="EMBL" id="CP028324">
    <property type="protein sequence ID" value="AVR97430.1"/>
    <property type="molecule type" value="Genomic_DNA"/>
</dbReference>
<sequence length="60" mass="6133">MPSRALGVNSDGHAALAPCQHGGPALIVDIIVRPFSDEAVDASGLVLPLSRAGGLRFMAH</sequence>
<dbReference type="Proteomes" id="UP000240505">
    <property type="component" value="Chromosome"/>
</dbReference>
<keyword evidence="2" id="KW-1185">Reference proteome</keyword>
<protein>
    <submittedName>
        <fullName evidence="1">Uncharacterized protein</fullName>
    </submittedName>
</protein>
<name>A0A2R4CD81_9BURK</name>
<dbReference type="KEGG" id="masz:C9I28_18620"/>
<evidence type="ECO:0000313" key="2">
    <source>
        <dbReference type="Proteomes" id="UP000240505"/>
    </source>
</evidence>
<dbReference type="AlphaFoldDB" id="A0A2R4CD81"/>
<proteinExistence type="predicted"/>
<gene>
    <name evidence="1" type="ORF">C9I28_18620</name>
</gene>
<reference evidence="1 2" key="1">
    <citation type="submission" date="2018-03" db="EMBL/GenBank/DDBJ databases">
        <title>Massilia armeniaca sp. nov., isolated from desert soil.</title>
        <authorList>
            <person name="Huang H."/>
            <person name="Ren M."/>
        </authorList>
    </citation>
    <scope>NUCLEOTIDE SEQUENCE [LARGE SCALE GENOMIC DNA]</scope>
    <source>
        <strain evidence="1 2">ZMN-3</strain>
    </source>
</reference>
<dbReference type="RefSeq" id="WP_107142775.1">
    <property type="nucleotide sequence ID" value="NZ_CP028324.1"/>
</dbReference>
<evidence type="ECO:0000313" key="1">
    <source>
        <dbReference type="EMBL" id="AVR97430.1"/>
    </source>
</evidence>